<evidence type="ECO:0000313" key="4">
    <source>
        <dbReference type="Proteomes" id="UP000595278"/>
    </source>
</evidence>
<organism evidence="3 4">
    <name type="scientific">Entomomonas asaccharolytica</name>
    <dbReference type="NCBI Taxonomy" id="2785331"/>
    <lineage>
        <taxon>Bacteria</taxon>
        <taxon>Pseudomonadati</taxon>
        <taxon>Pseudomonadota</taxon>
        <taxon>Gammaproteobacteria</taxon>
        <taxon>Pseudomonadales</taxon>
        <taxon>Pseudomonadaceae</taxon>
        <taxon>Entomomonas</taxon>
    </lineage>
</organism>
<name>A0A974NE43_9GAMM</name>
<keyword evidence="4" id="KW-1185">Reference proteome</keyword>
<dbReference type="Proteomes" id="UP000595278">
    <property type="component" value="Chromosome"/>
</dbReference>
<proteinExistence type="predicted"/>
<keyword evidence="1" id="KW-0812">Transmembrane</keyword>
<gene>
    <name evidence="3" type="ORF">JHT90_10685</name>
</gene>
<dbReference type="EMBL" id="CP067393">
    <property type="protein sequence ID" value="QQP84863.1"/>
    <property type="molecule type" value="Genomic_DNA"/>
</dbReference>
<keyword evidence="1" id="KW-1133">Transmembrane helix</keyword>
<protein>
    <submittedName>
        <fullName evidence="3">DUF2726 domain-containing protein</fullName>
    </submittedName>
</protein>
<accession>A0A974NE43</accession>
<dbReference type="Pfam" id="PF10881">
    <property type="entry name" value="DUF2726"/>
    <property type="match status" value="1"/>
</dbReference>
<dbReference type="KEGG" id="eaz:JHT90_10685"/>
<feature type="transmembrane region" description="Helical" evidence="1">
    <location>
        <begin position="6"/>
        <end position="30"/>
    </location>
</feature>
<feature type="domain" description="DUF2726" evidence="2">
    <location>
        <begin position="42"/>
        <end position="151"/>
    </location>
</feature>
<evidence type="ECO:0000256" key="1">
    <source>
        <dbReference type="SAM" id="Phobius"/>
    </source>
</evidence>
<evidence type="ECO:0000259" key="2">
    <source>
        <dbReference type="Pfam" id="PF10881"/>
    </source>
</evidence>
<dbReference type="RefSeq" id="WP_201090774.1">
    <property type="nucleotide sequence ID" value="NZ_CP067393.1"/>
</dbReference>
<evidence type="ECO:0000313" key="3">
    <source>
        <dbReference type="EMBL" id="QQP84863.1"/>
    </source>
</evidence>
<dbReference type="Gene3D" id="3.40.960.10">
    <property type="entry name" value="VSR Endonuclease"/>
    <property type="match status" value="1"/>
</dbReference>
<dbReference type="InterPro" id="IPR024402">
    <property type="entry name" value="DUF2726"/>
</dbReference>
<sequence>MHTAQVLQLLLYPALALLVLVAVTIVVVILKKAQAWPYQAVPVMSPIEKKFYWQLKRTFPHYHILAQVHLSQVIRPPRGKNELKWLNKIWYMSLDFVILDDRLEMVAAIELDDRSHLLKRRREADQRKSKALKAAGVRLIRIQTSHLPNDLQLANLLEGDE</sequence>
<keyword evidence="1" id="KW-0472">Membrane</keyword>
<dbReference type="AlphaFoldDB" id="A0A974NE43"/>
<reference evidence="3 4" key="1">
    <citation type="submission" date="2021-01" db="EMBL/GenBank/DDBJ databases">
        <title>Entomomonas sp. F2A isolated from a house cricket (Acheta domesticus).</title>
        <authorList>
            <person name="Spergser J."/>
            <person name="Busse H.-J."/>
        </authorList>
    </citation>
    <scope>NUCLEOTIDE SEQUENCE [LARGE SCALE GENOMIC DNA]</scope>
    <source>
        <strain evidence="3 4">F2A</strain>
    </source>
</reference>